<dbReference type="EMBL" id="MU853401">
    <property type="protein sequence ID" value="KAK4138110.1"/>
    <property type="molecule type" value="Genomic_DNA"/>
</dbReference>
<sequence length="112" mass="12326">MPPGGCIYVTVFRIPAATQARCCFFIPWLKKAEDVVNLLGGWIRDAGGCPGPQIAWRTNGLLAKNHLQSPTQILGPWQPGCTESRSGRTCQTTAEADWFLRIDPRFALPSRA</sequence>
<accession>A0AAN6ZGC9</accession>
<keyword evidence="2" id="KW-1185">Reference proteome</keyword>
<organism evidence="1 2">
    <name type="scientific">Trichocladium antarcticum</name>
    <dbReference type="NCBI Taxonomy" id="1450529"/>
    <lineage>
        <taxon>Eukaryota</taxon>
        <taxon>Fungi</taxon>
        <taxon>Dikarya</taxon>
        <taxon>Ascomycota</taxon>
        <taxon>Pezizomycotina</taxon>
        <taxon>Sordariomycetes</taxon>
        <taxon>Sordariomycetidae</taxon>
        <taxon>Sordariales</taxon>
        <taxon>Chaetomiaceae</taxon>
        <taxon>Trichocladium</taxon>
    </lineage>
</organism>
<gene>
    <name evidence="1" type="ORF">BT67DRAFT_78</name>
</gene>
<reference evidence="1" key="1">
    <citation type="journal article" date="2023" name="Mol. Phylogenet. Evol.">
        <title>Genome-scale phylogeny and comparative genomics of the fungal order Sordariales.</title>
        <authorList>
            <person name="Hensen N."/>
            <person name="Bonometti L."/>
            <person name="Westerberg I."/>
            <person name="Brannstrom I.O."/>
            <person name="Guillou S."/>
            <person name="Cros-Aarteil S."/>
            <person name="Calhoun S."/>
            <person name="Haridas S."/>
            <person name="Kuo A."/>
            <person name="Mondo S."/>
            <person name="Pangilinan J."/>
            <person name="Riley R."/>
            <person name="LaButti K."/>
            <person name="Andreopoulos B."/>
            <person name="Lipzen A."/>
            <person name="Chen C."/>
            <person name="Yan M."/>
            <person name="Daum C."/>
            <person name="Ng V."/>
            <person name="Clum A."/>
            <person name="Steindorff A."/>
            <person name="Ohm R.A."/>
            <person name="Martin F."/>
            <person name="Silar P."/>
            <person name="Natvig D.O."/>
            <person name="Lalanne C."/>
            <person name="Gautier V."/>
            <person name="Ament-Velasquez S.L."/>
            <person name="Kruys A."/>
            <person name="Hutchinson M.I."/>
            <person name="Powell A.J."/>
            <person name="Barry K."/>
            <person name="Miller A.N."/>
            <person name="Grigoriev I.V."/>
            <person name="Debuchy R."/>
            <person name="Gladieux P."/>
            <person name="Hiltunen Thoren M."/>
            <person name="Johannesson H."/>
        </authorList>
    </citation>
    <scope>NUCLEOTIDE SEQUENCE</scope>
    <source>
        <strain evidence="1">CBS 123565</strain>
    </source>
</reference>
<evidence type="ECO:0000313" key="2">
    <source>
        <dbReference type="Proteomes" id="UP001304895"/>
    </source>
</evidence>
<reference evidence="1" key="2">
    <citation type="submission" date="2023-05" db="EMBL/GenBank/DDBJ databases">
        <authorList>
            <consortium name="Lawrence Berkeley National Laboratory"/>
            <person name="Steindorff A."/>
            <person name="Hensen N."/>
            <person name="Bonometti L."/>
            <person name="Westerberg I."/>
            <person name="Brannstrom I.O."/>
            <person name="Guillou S."/>
            <person name="Cros-Aarteil S."/>
            <person name="Calhoun S."/>
            <person name="Haridas S."/>
            <person name="Kuo A."/>
            <person name="Mondo S."/>
            <person name="Pangilinan J."/>
            <person name="Riley R."/>
            <person name="Labutti K."/>
            <person name="Andreopoulos B."/>
            <person name="Lipzen A."/>
            <person name="Chen C."/>
            <person name="Yanf M."/>
            <person name="Daum C."/>
            <person name="Ng V."/>
            <person name="Clum A."/>
            <person name="Ohm R."/>
            <person name="Martin F."/>
            <person name="Silar P."/>
            <person name="Natvig D."/>
            <person name="Lalanne C."/>
            <person name="Gautier V."/>
            <person name="Ament-Velasquez S.L."/>
            <person name="Kruys A."/>
            <person name="Hutchinson M.I."/>
            <person name="Powell A.J."/>
            <person name="Barry K."/>
            <person name="Miller A.N."/>
            <person name="Grigoriev I.V."/>
            <person name="Debuchy R."/>
            <person name="Gladieux P."/>
            <person name="Thoren M.H."/>
            <person name="Johannesson H."/>
        </authorList>
    </citation>
    <scope>NUCLEOTIDE SEQUENCE</scope>
    <source>
        <strain evidence="1">CBS 123565</strain>
    </source>
</reference>
<evidence type="ECO:0000313" key="1">
    <source>
        <dbReference type="EMBL" id="KAK4138110.1"/>
    </source>
</evidence>
<protein>
    <submittedName>
        <fullName evidence="1">Uncharacterized protein</fullName>
    </submittedName>
</protein>
<proteinExistence type="predicted"/>
<dbReference type="AlphaFoldDB" id="A0AAN6ZGC9"/>
<dbReference type="Proteomes" id="UP001304895">
    <property type="component" value="Unassembled WGS sequence"/>
</dbReference>
<name>A0AAN6ZGC9_9PEZI</name>
<comment type="caution">
    <text evidence="1">The sequence shown here is derived from an EMBL/GenBank/DDBJ whole genome shotgun (WGS) entry which is preliminary data.</text>
</comment>